<evidence type="ECO:0000256" key="5">
    <source>
        <dbReference type="ARBA" id="ARBA00022723"/>
    </source>
</evidence>
<accession>A0A285GUV2</accession>
<dbReference type="EC" id="6.1.1.3" evidence="13"/>
<dbReference type="STRING" id="1413210.U472_02945"/>
<evidence type="ECO:0000313" key="17">
    <source>
        <dbReference type="EMBL" id="SNY27064.1"/>
    </source>
</evidence>
<comment type="cofactor">
    <cofactor evidence="13">
        <name>Zn(2+)</name>
        <dbReference type="ChEBI" id="CHEBI:29105"/>
    </cofactor>
    <text evidence="13">Binds 1 zinc ion per subunit.</text>
</comment>
<dbReference type="SUPFAM" id="SSF52954">
    <property type="entry name" value="Class II aaRS ABD-related"/>
    <property type="match status" value="1"/>
</dbReference>
<dbReference type="FunFam" id="3.30.54.20:FF:000002">
    <property type="entry name" value="Threonine--tRNA ligase"/>
    <property type="match status" value="1"/>
</dbReference>
<comment type="subunit">
    <text evidence="13">Homodimer.</text>
</comment>
<dbReference type="InterPro" id="IPR002320">
    <property type="entry name" value="Thr-tRNA-ligase_IIa"/>
</dbReference>
<evidence type="ECO:0000256" key="6">
    <source>
        <dbReference type="ARBA" id="ARBA00022741"/>
    </source>
</evidence>
<dbReference type="OrthoDB" id="9802304at2"/>
<feature type="coiled-coil region" evidence="14">
    <location>
        <begin position="221"/>
        <end position="248"/>
    </location>
</feature>
<keyword evidence="11 13" id="KW-0030">Aminoacyl-tRNA synthetase</keyword>
<dbReference type="Gene3D" id="3.10.20.30">
    <property type="match status" value="1"/>
</dbReference>
<dbReference type="GO" id="GO:0000049">
    <property type="term" value="F:tRNA binding"/>
    <property type="evidence" value="ECO:0007669"/>
    <property type="project" value="UniProtKB-KW"/>
</dbReference>
<comment type="similarity">
    <text evidence="1 13">Belongs to the class-II aminoacyl-tRNA synthetase family.</text>
</comment>
<organism evidence="17 18">
    <name type="scientific">Orenia metallireducens</name>
    <dbReference type="NCBI Taxonomy" id="1413210"/>
    <lineage>
        <taxon>Bacteria</taxon>
        <taxon>Bacillati</taxon>
        <taxon>Bacillota</taxon>
        <taxon>Clostridia</taxon>
        <taxon>Halanaerobiales</taxon>
        <taxon>Halobacteroidaceae</taxon>
        <taxon>Orenia</taxon>
    </lineage>
</organism>
<dbReference type="InterPro" id="IPR012675">
    <property type="entry name" value="Beta-grasp_dom_sf"/>
</dbReference>
<feature type="domain" description="TGS" evidence="16">
    <location>
        <begin position="1"/>
        <end position="63"/>
    </location>
</feature>
<dbReference type="PANTHER" id="PTHR11451:SF44">
    <property type="entry name" value="THREONINE--TRNA LIGASE, CHLOROPLASTIC_MITOCHONDRIAL 2"/>
    <property type="match status" value="1"/>
</dbReference>
<dbReference type="GO" id="GO:0140096">
    <property type="term" value="F:catalytic activity, acting on a protein"/>
    <property type="evidence" value="ECO:0007669"/>
    <property type="project" value="UniProtKB-ARBA"/>
</dbReference>
<dbReference type="InterPro" id="IPR004095">
    <property type="entry name" value="TGS"/>
</dbReference>
<reference evidence="18" key="1">
    <citation type="submission" date="2017-09" db="EMBL/GenBank/DDBJ databases">
        <authorList>
            <person name="Varghese N."/>
            <person name="Submissions S."/>
        </authorList>
    </citation>
    <scope>NUCLEOTIDE SEQUENCE [LARGE SCALE GENOMIC DNA]</scope>
    <source>
        <strain evidence="18">MSL47</strain>
    </source>
</reference>
<dbReference type="GO" id="GO:0046872">
    <property type="term" value="F:metal ion binding"/>
    <property type="evidence" value="ECO:0007669"/>
    <property type="project" value="UniProtKB-KW"/>
</dbReference>
<feature type="binding site" evidence="13">
    <location>
        <position position="512"/>
    </location>
    <ligand>
        <name>Zn(2+)</name>
        <dbReference type="ChEBI" id="CHEBI:29105"/>
        <note>catalytic</note>
    </ligand>
</feature>
<evidence type="ECO:0000256" key="1">
    <source>
        <dbReference type="ARBA" id="ARBA00008226"/>
    </source>
</evidence>
<evidence type="ECO:0000256" key="13">
    <source>
        <dbReference type="HAMAP-Rule" id="MF_00184"/>
    </source>
</evidence>
<evidence type="ECO:0000256" key="8">
    <source>
        <dbReference type="ARBA" id="ARBA00022840"/>
    </source>
</evidence>
<dbReference type="GO" id="GO:0004829">
    <property type="term" value="F:threonine-tRNA ligase activity"/>
    <property type="evidence" value="ECO:0007669"/>
    <property type="project" value="UniProtKB-UniRule"/>
</dbReference>
<dbReference type="CDD" id="cd00860">
    <property type="entry name" value="ThrRS_anticodon"/>
    <property type="match status" value="1"/>
</dbReference>
<dbReference type="InterPro" id="IPR012947">
    <property type="entry name" value="tRNA_SAD"/>
</dbReference>
<keyword evidence="2 13" id="KW-0963">Cytoplasm</keyword>
<name>A0A285GUV2_9FIRM</name>
<keyword evidence="9 13" id="KW-0694">RNA-binding</keyword>
<evidence type="ECO:0000256" key="12">
    <source>
        <dbReference type="ARBA" id="ARBA00049515"/>
    </source>
</evidence>
<dbReference type="Pfam" id="PF07973">
    <property type="entry name" value="tRNA_SAD"/>
    <property type="match status" value="1"/>
</dbReference>
<evidence type="ECO:0000256" key="4">
    <source>
        <dbReference type="ARBA" id="ARBA00022598"/>
    </source>
</evidence>
<dbReference type="Gene3D" id="3.30.980.10">
    <property type="entry name" value="Threonyl-trna Synthetase, Chain A, domain 2"/>
    <property type="match status" value="1"/>
</dbReference>
<feature type="binding site" evidence="13">
    <location>
        <position position="387"/>
    </location>
    <ligand>
        <name>Zn(2+)</name>
        <dbReference type="ChEBI" id="CHEBI:29105"/>
        <note>catalytic</note>
    </ligand>
</feature>
<keyword evidence="8 13" id="KW-0067">ATP-binding</keyword>
<dbReference type="CDD" id="cd01667">
    <property type="entry name" value="TGS_ThrRS"/>
    <property type="match status" value="1"/>
</dbReference>
<dbReference type="InterPro" id="IPR045864">
    <property type="entry name" value="aa-tRNA-synth_II/BPL/LPL"/>
</dbReference>
<comment type="catalytic activity">
    <reaction evidence="12 13">
        <text>tRNA(Thr) + L-threonine + ATP = L-threonyl-tRNA(Thr) + AMP + diphosphate + H(+)</text>
        <dbReference type="Rhea" id="RHEA:24624"/>
        <dbReference type="Rhea" id="RHEA-COMP:9670"/>
        <dbReference type="Rhea" id="RHEA-COMP:9704"/>
        <dbReference type="ChEBI" id="CHEBI:15378"/>
        <dbReference type="ChEBI" id="CHEBI:30616"/>
        <dbReference type="ChEBI" id="CHEBI:33019"/>
        <dbReference type="ChEBI" id="CHEBI:57926"/>
        <dbReference type="ChEBI" id="CHEBI:78442"/>
        <dbReference type="ChEBI" id="CHEBI:78534"/>
        <dbReference type="ChEBI" id="CHEBI:456215"/>
        <dbReference type="EC" id="6.1.1.3"/>
    </reaction>
</comment>
<dbReference type="InterPro" id="IPR002314">
    <property type="entry name" value="aa-tRNA-synt_IIb"/>
</dbReference>
<dbReference type="PROSITE" id="PS51880">
    <property type="entry name" value="TGS"/>
    <property type="match status" value="1"/>
</dbReference>
<keyword evidence="6 13" id="KW-0547">Nucleotide-binding</keyword>
<dbReference type="RefSeq" id="WP_097017663.1">
    <property type="nucleotide sequence ID" value="NZ_OBDZ01000010.1"/>
</dbReference>
<feature type="coiled-coil region" evidence="14">
    <location>
        <begin position="119"/>
        <end position="153"/>
    </location>
</feature>
<feature type="binding site" evidence="13">
    <location>
        <position position="336"/>
    </location>
    <ligand>
        <name>Zn(2+)</name>
        <dbReference type="ChEBI" id="CHEBI:29105"/>
        <note>catalytic</note>
    </ligand>
</feature>
<evidence type="ECO:0000256" key="14">
    <source>
        <dbReference type="SAM" id="Coils"/>
    </source>
</evidence>
<keyword evidence="5 13" id="KW-0479">Metal-binding</keyword>
<evidence type="ECO:0000256" key="2">
    <source>
        <dbReference type="ARBA" id="ARBA00022490"/>
    </source>
</evidence>
<dbReference type="InterPro" id="IPR047246">
    <property type="entry name" value="ThrRS_anticodon"/>
</dbReference>
<evidence type="ECO:0000259" key="15">
    <source>
        <dbReference type="PROSITE" id="PS50862"/>
    </source>
</evidence>
<dbReference type="InterPro" id="IPR012676">
    <property type="entry name" value="TGS-like"/>
</dbReference>
<dbReference type="FunFam" id="3.10.20.30:FF:000005">
    <property type="entry name" value="Threonine--tRNA ligase"/>
    <property type="match status" value="1"/>
</dbReference>
<dbReference type="FunFam" id="3.40.50.800:FF:000001">
    <property type="entry name" value="Threonine--tRNA ligase"/>
    <property type="match status" value="1"/>
</dbReference>
<dbReference type="Gene3D" id="3.30.54.20">
    <property type="match status" value="1"/>
</dbReference>
<dbReference type="PANTHER" id="PTHR11451">
    <property type="entry name" value="THREONINE-TRNA LIGASE"/>
    <property type="match status" value="1"/>
</dbReference>
<keyword evidence="7 13" id="KW-0862">Zinc</keyword>
<dbReference type="GO" id="GO:0016740">
    <property type="term" value="F:transferase activity"/>
    <property type="evidence" value="ECO:0007669"/>
    <property type="project" value="UniProtKB-ARBA"/>
</dbReference>
<dbReference type="GO" id="GO:0005524">
    <property type="term" value="F:ATP binding"/>
    <property type="evidence" value="ECO:0007669"/>
    <property type="project" value="UniProtKB-UniRule"/>
</dbReference>
<dbReference type="PROSITE" id="PS50862">
    <property type="entry name" value="AA_TRNA_LIGASE_II"/>
    <property type="match status" value="1"/>
</dbReference>
<protein>
    <recommendedName>
        <fullName evidence="13">Threonine--tRNA ligase</fullName>
        <ecNumber evidence="13">6.1.1.3</ecNumber>
    </recommendedName>
    <alternativeName>
        <fullName evidence="13">Threonyl-tRNA synthetase</fullName>
        <shortName evidence="13">ThrRS</shortName>
    </alternativeName>
</protein>
<evidence type="ECO:0000256" key="9">
    <source>
        <dbReference type="ARBA" id="ARBA00022884"/>
    </source>
</evidence>
<sequence length="637" mass="73280">MSQVKVTLPDGSSRGYEQGTTVKDVAFDIGSRLGRASIAGKINGEAVDISYKIEEDVDLELITLGSDEGLEVYRHTAAHVLAQAVKSLYKDVKLAIGPTIADGFYYDFDMEERLSEDDFDKIEKEMKKIINEKNEIERKVVSKEEAIKVMKELGEDYKVELIEDLDDETVTLYTQGEFTDLCRGPHLPSTGKLKNNAFKLLNVAGAYWRGDENNKMLQRVYATAFYKKDELEEHLERLEEAKQRDHRKLGRELDLFSLQEEGPGFPFFHPKGMVLRNQLVNFWKEEHRKAGYAEIKTPIILNQSLWQQSGHWDHYRDDMYFTKIDDGDYAVKPMNCPGGILVYKHKKHSYRELPIRMAELGLVHRHELSGALHGLMRVRNFTQDDAHIFCLPDQIKDELTGVIKLVDRIYSAFGFKYKVELSTKPEKAMGSDELWERAESALEEVIKDNDLDYKLNPGDGAFYGPKIDFHLEDCLGRTWQCGTIQLDFQMPERFDLSYVGSDGEEHRPVMIHRAILGSLERFMGILIEHYAGAFPTWLAPVQVQIIPITDNHIDYAYRVKDQLAKEGVRVEVDDRQEKVGYKIREAQVQQVPYMLIVGDNEVEDKTVSVRHRREGDIGAVKIDKFKEDVVEEIKNKE</sequence>
<dbReference type="InterPro" id="IPR004154">
    <property type="entry name" value="Anticodon-bd"/>
</dbReference>
<keyword evidence="14" id="KW-0175">Coiled coil</keyword>
<dbReference type="InterPro" id="IPR033728">
    <property type="entry name" value="ThrRS_core"/>
</dbReference>
<dbReference type="GO" id="GO:0006435">
    <property type="term" value="P:threonyl-tRNA aminoacylation"/>
    <property type="evidence" value="ECO:0007669"/>
    <property type="project" value="UniProtKB-UniRule"/>
</dbReference>
<evidence type="ECO:0000256" key="3">
    <source>
        <dbReference type="ARBA" id="ARBA00022555"/>
    </source>
</evidence>
<dbReference type="SUPFAM" id="SSF55681">
    <property type="entry name" value="Class II aaRS and biotin synthetases"/>
    <property type="match status" value="1"/>
</dbReference>
<keyword evidence="4 13" id="KW-0436">Ligase</keyword>
<proteinExistence type="inferred from homology"/>
<evidence type="ECO:0000256" key="10">
    <source>
        <dbReference type="ARBA" id="ARBA00022917"/>
    </source>
</evidence>
<dbReference type="FunFam" id="3.30.930.10:FF:000002">
    <property type="entry name" value="Threonine--tRNA ligase"/>
    <property type="match status" value="1"/>
</dbReference>
<evidence type="ECO:0000259" key="16">
    <source>
        <dbReference type="PROSITE" id="PS51880"/>
    </source>
</evidence>
<dbReference type="Pfam" id="PF00587">
    <property type="entry name" value="tRNA-synt_2b"/>
    <property type="match status" value="1"/>
</dbReference>
<gene>
    <name evidence="13" type="primary">thrS</name>
    <name evidence="17" type="ORF">SAMN06265827_110106</name>
</gene>
<dbReference type="InterPro" id="IPR018163">
    <property type="entry name" value="Thr/Ala-tRNA-synth_IIc_edit"/>
</dbReference>
<dbReference type="Gene3D" id="3.30.930.10">
    <property type="entry name" value="Bira Bifunctional Protein, Domain 2"/>
    <property type="match status" value="1"/>
</dbReference>
<dbReference type="SUPFAM" id="SSF81271">
    <property type="entry name" value="TGS-like"/>
    <property type="match status" value="1"/>
</dbReference>
<feature type="domain" description="Aminoacyl-transfer RNA synthetases class-II family profile" evidence="15">
    <location>
        <begin position="269"/>
        <end position="535"/>
    </location>
</feature>
<evidence type="ECO:0000313" key="18">
    <source>
        <dbReference type="Proteomes" id="UP000219573"/>
    </source>
</evidence>
<dbReference type="Proteomes" id="UP000219573">
    <property type="component" value="Unassembled WGS sequence"/>
</dbReference>
<dbReference type="Gene3D" id="3.40.50.800">
    <property type="entry name" value="Anticodon-binding domain"/>
    <property type="match status" value="1"/>
</dbReference>
<dbReference type="FunFam" id="3.30.980.10:FF:000005">
    <property type="entry name" value="Threonyl-tRNA synthetase, mitochondrial"/>
    <property type="match status" value="1"/>
</dbReference>
<dbReference type="SMART" id="SM00863">
    <property type="entry name" value="tRNA_SAD"/>
    <property type="match status" value="1"/>
</dbReference>
<dbReference type="InterPro" id="IPR006195">
    <property type="entry name" value="aa-tRNA-synth_II"/>
</dbReference>
<dbReference type="PRINTS" id="PR01047">
    <property type="entry name" value="TRNASYNTHTHR"/>
</dbReference>
<dbReference type="Pfam" id="PF02824">
    <property type="entry name" value="TGS"/>
    <property type="match status" value="1"/>
</dbReference>
<dbReference type="GO" id="GO:0005737">
    <property type="term" value="C:cytoplasm"/>
    <property type="evidence" value="ECO:0007669"/>
    <property type="project" value="UniProtKB-SubCell"/>
</dbReference>
<dbReference type="HAMAP" id="MF_00184">
    <property type="entry name" value="Thr_tRNA_synth"/>
    <property type="match status" value="1"/>
</dbReference>
<keyword evidence="10 13" id="KW-0648">Protein biosynthesis</keyword>
<comment type="caution">
    <text evidence="13">Lacks conserved residue(s) required for the propagation of feature annotation.</text>
</comment>
<keyword evidence="3 13" id="KW-0820">tRNA-binding</keyword>
<dbReference type="EMBL" id="OBDZ01000010">
    <property type="protein sequence ID" value="SNY27064.1"/>
    <property type="molecule type" value="Genomic_DNA"/>
</dbReference>
<dbReference type="CDD" id="cd00771">
    <property type="entry name" value="ThrRS_core"/>
    <property type="match status" value="1"/>
</dbReference>
<dbReference type="NCBIfam" id="TIGR00418">
    <property type="entry name" value="thrS"/>
    <property type="match status" value="1"/>
</dbReference>
<evidence type="ECO:0000256" key="7">
    <source>
        <dbReference type="ARBA" id="ARBA00022833"/>
    </source>
</evidence>
<dbReference type="Pfam" id="PF03129">
    <property type="entry name" value="HGTP_anticodon"/>
    <property type="match status" value="1"/>
</dbReference>
<dbReference type="SUPFAM" id="SSF55186">
    <property type="entry name" value="ThrRS/AlaRS common domain"/>
    <property type="match status" value="1"/>
</dbReference>
<dbReference type="InterPro" id="IPR036621">
    <property type="entry name" value="Anticodon-bd_dom_sf"/>
</dbReference>
<comment type="subcellular location">
    <subcellularLocation>
        <location evidence="13">Cytoplasm</location>
    </subcellularLocation>
</comment>
<evidence type="ECO:0000256" key="11">
    <source>
        <dbReference type="ARBA" id="ARBA00023146"/>
    </source>
</evidence>
<keyword evidence="18" id="KW-1185">Reference proteome</keyword>
<dbReference type="AlphaFoldDB" id="A0A285GUV2"/>